<proteinExistence type="inferred from homology"/>
<feature type="domain" description="Mur ligase C-terminal" evidence="11">
    <location>
        <begin position="283"/>
        <end position="400"/>
    </location>
</feature>
<dbReference type="AlphaFoldDB" id="A0A2M7XG04"/>
<evidence type="ECO:0000256" key="1">
    <source>
        <dbReference type="ARBA" id="ARBA00008276"/>
    </source>
</evidence>
<keyword evidence="7" id="KW-0460">Magnesium</keyword>
<dbReference type="EMBL" id="PFWT01000007">
    <property type="protein sequence ID" value="PJA46804.1"/>
    <property type="molecule type" value="Genomic_DNA"/>
</dbReference>
<evidence type="ECO:0000256" key="6">
    <source>
        <dbReference type="ARBA" id="ARBA00022840"/>
    </source>
</evidence>
<dbReference type="GO" id="GO:0008841">
    <property type="term" value="F:dihydrofolate synthase activity"/>
    <property type="evidence" value="ECO:0007669"/>
    <property type="project" value="TreeGrafter"/>
</dbReference>
<dbReference type="Proteomes" id="UP000231263">
    <property type="component" value="Unassembled WGS sequence"/>
</dbReference>
<comment type="similarity">
    <text evidence="1 10">Belongs to the folylpolyglutamate synthase family.</text>
</comment>
<keyword evidence="3 10" id="KW-0436">Ligase</keyword>
<accession>A0A2M7XG04</accession>
<dbReference type="SUPFAM" id="SSF53244">
    <property type="entry name" value="MurD-like peptide ligases, peptide-binding domain"/>
    <property type="match status" value="1"/>
</dbReference>
<dbReference type="Gene3D" id="3.90.190.20">
    <property type="entry name" value="Mur ligase, C-terminal domain"/>
    <property type="match status" value="1"/>
</dbReference>
<evidence type="ECO:0000259" key="12">
    <source>
        <dbReference type="Pfam" id="PF08245"/>
    </source>
</evidence>
<evidence type="ECO:0000256" key="8">
    <source>
        <dbReference type="ARBA" id="ARBA00030592"/>
    </source>
</evidence>
<dbReference type="PANTHER" id="PTHR11136:SF0">
    <property type="entry name" value="DIHYDROFOLATE SYNTHETASE-RELATED"/>
    <property type="match status" value="1"/>
</dbReference>
<dbReference type="SUPFAM" id="SSF53623">
    <property type="entry name" value="MurD-like peptide ligases, catalytic domain"/>
    <property type="match status" value="1"/>
</dbReference>
<comment type="catalytic activity">
    <reaction evidence="9">
        <text>(6S)-5,6,7,8-tetrahydrofolyl-(gamma-L-Glu)(n) + L-glutamate + ATP = (6S)-5,6,7,8-tetrahydrofolyl-(gamma-L-Glu)(n+1) + ADP + phosphate + H(+)</text>
        <dbReference type="Rhea" id="RHEA:10580"/>
        <dbReference type="Rhea" id="RHEA-COMP:14738"/>
        <dbReference type="Rhea" id="RHEA-COMP:14740"/>
        <dbReference type="ChEBI" id="CHEBI:15378"/>
        <dbReference type="ChEBI" id="CHEBI:29985"/>
        <dbReference type="ChEBI" id="CHEBI:30616"/>
        <dbReference type="ChEBI" id="CHEBI:43474"/>
        <dbReference type="ChEBI" id="CHEBI:141005"/>
        <dbReference type="ChEBI" id="CHEBI:456216"/>
        <dbReference type="EC" id="6.3.2.17"/>
    </reaction>
</comment>
<keyword evidence="4" id="KW-0479">Metal-binding</keyword>
<dbReference type="InterPro" id="IPR036615">
    <property type="entry name" value="Mur_ligase_C_dom_sf"/>
</dbReference>
<evidence type="ECO:0000313" key="13">
    <source>
        <dbReference type="EMBL" id="PJA46804.1"/>
    </source>
</evidence>
<evidence type="ECO:0000256" key="5">
    <source>
        <dbReference type="ARBA" id="ARBA00022741"/>
    </source>
</evidence>
<organism evidence="13 14">
    <name type="scientific">Candidatus Uhrbacteria bacterium CG_4_9_14_3_um_filter_41_35</name>
    <dbReference type="NCBI Taxonomy" id="1975034"/>
    <lineage>
        <taxon>Bacteria</taxon>
        <taxon>Candidatus Uhriibacteriota</taxon>
    </lineage>
</organism>
<evidence type="ECO:0000256" key="3">
    <source>
        <dbReference type="ARBA" id="ARBA00022598"/>
    </source>
</evidence>
<dbReference type="GO" id="GO:0004326">
    <property type="term" value="F:tetrahydrofolylpolyglutamate synthase activity"/>
    <property type="evidence" value="ECO:0007669"/>
    <property type="project" value="UniProtKB-EC"/>
</dbReference>
<keyword evidence="6 10" id="KW-0067">ATP-binding</keyword>
<dbReference type="GO" id="GO:0046872">
    <property type="term" value="F:metal ion binding"/>
    <property type="evidence" value="ECO:0007669"/>
    <property type="project" value="UniProtKB-KW"/>
</dbReference>
<dbReference type="GO" id="GO:0005737">
    <property type="term" value="C:cytoplasm"/>
    <property type="evidence" value="ECO:0007669"/>
    <property type="project" value="TreeGrafter"/>
</dbReference>
<keyword evidence="5 10" id="KW-0547">Nucleotide-binding</keyword>
<evidence type="ECO:0000259" key="11">
    <source>
        <dbReference type="Pfam" id="PF02875"/>
    </source>
</evidence>
<dbReference type="InterPro" id="IPR001645">
    <property type="entry name" value="Folylpolyglutamate_synth"/>
</dbReference>
<dbReference type="PIRSF" id="PIRSF001563">
    <property type="entry name" value="Folylpolyglu_synth"/>
    <property type="match status" value="1"/>
</dbReference>
<evidence type="ECO:0000256" key="9">
    <source>
        <dbReference type="ARBA" id="ARBA00047493"/>
    </source>
</evidence>
<evidence type="ECO:0000256" key="4">
    <source>
        <dbReference type="ARBA" id="ARBA00022723"/>
    </source>
</evidence>
<evidence type="ECO:0000256" key="7">
    <source>
        <dbReference type="ARBA" id="ARBA00022842"/>
    </source>
</evidence>
<dbReference type="InterPro" id="IPR018109">
    <property type="entry name" value="Folylpolyglutamate_synth_CS"/>
</dbReference>
<dbReference type="GO" id="GO:0005524">
    <property type="term" value="F:ATP binding"/>
    <property type="evidence" value="ECO:0007669"/>
    <property type="project" value="UniProtKB-KW"/>
</dbReference>
<gene>
    <name evidence="13" type="ORF">CO173_01095</name>
</gene>
<dbReference type="EC" id="6.3.2.17" evidence="2"/>
<dbReference type="PANTHER" id="PTHR11136">
    <property type="entry name" value="FOLYLPOLYGLUTAMATE SYNTHASE-RELATED"/>
    <property type="match status" value="1"/>
</dbReference>
<dbReference type="InterPro" id="IPR004101">
    <property type="entry name" value="Mur_ligase_C"/>
</dbReference>
<evidence type="ECO:0000256" key="2">
    <source>
        <dbReference type="ARBA" id="ARBA00013025"/>
    </source>
</evidence>
<dbReference type="Pfam" id="PF02875">
    <property type="entry name" value="Mur_ligase_C"/>
    <property type="match status" value="1"/>
</dbReference>
<evidence type="ECO:0000256" key="10">
    <source>
        <dbReference type="PIRNR" id="PIRNR001563"/>
    </source>
</evidence>
<dbReference type="PROSITE" id="PS01012">
    <property type="entry name" value="FOLYLPOLYGLU_SYNT_2"/>
    <property type="match status" value="1"/>
</dbReference>
<dbReference type="InterPro" id="IPR036565">
    <property type="entry name" value="Mur-like_cat_sf"/>
</dbReference>
<dbReference type="InterPro" id="IPR013221">
    <property type="entry name" value="Mur_ligase_cen"/>
</dbReference>
<dbReference type="Pfam" id="PF08245">
    <property type="entry name" value="Mur_ligase_M"/>
    <property type="match status" value="1"/>
</dbReference>
<protein>
    <recommendedName>
        <fullName evidence="2">tetrahydrofolate synthase</fullName>
        <ecNumber evidence="2">6.3.2.17</ecNumber>
    </recommendedName>
    <alternativeName>
        <fullName evidence="8">Tetrahydrofolylpolyglutamate synthase</fullName>
    </alternativeName>
</protein>
<reference evidence="14" key="1">
    <citation type="submission" date="2017-09" db="EMBL/GenBank/DDBJ databases">
        <title>Depth-based differentiation of microbial function through sediment-hosted aquifers and enrichment of novel symbionts in the deep terrestrial subsurface.</title>
        <authorList>
            <person name="Probst A.J."/>
            <person name="Ladd B."/>
            <person name="Jarett J.K."/>
            <person name="Geller-Mcgrath D.E."/>
            <person name="Sieber C.M.K."/>
            <person name="Emerson J.B."/>
            <person name="Anantharaman K."/>
            <person name="Thomas B.C."/>
            <person name="Malmstrom R."/>
            <person name="Stieglmeier M."/>
            <person name="Klingl A."/>
            <person name="Woyke T."/>
            <person name="Ryan C.M."/>
            <person name="Banfield J.F."/>
        </authorList>
    </citation>
    <scope>NUCLEOTIDE SEQUENCE [LARGE SCALE GENOMIC DNA]</scope>
</reference>
<feature type="domain" description="Mur ligase central" evidence="12">
    <location>
        <begin position="56"/>
        <end position="202"/>
    </location>
</feature>
<name>A0A2M7XG04_9BACT</name>
<sequence>MAQDYHQAYEKLLSLTNLNTRAFSSSKKELRDSLNRTRSFLKALGHPEKNLKFIHVVGTSGKGSVAYLIHQMITESEQKVFTLNSPHTTTILERFLLNDGLVDANTFAQCVSNTLQIYTRFLQKSEPLLYREIITCLGIYLAKKSGARWCVLEAGMGGRWDSTNVIPVPEVAIITNVNKDHTEFLGDSLTDIATAKAGIMKKGGTVLCGEVRPSLKKIFTKEAIKKNSALFFVPPPLENLVHRDMGPGMQHNAALAVRAGMEIGIKDEIIKKVLITPKQLPCRFETMSSRPMVILDGAHNPAKIRDTVERINSLGKKVHIIFGATSTKDAKEMVKLLLPVTETFTTTRFTETFKKAANPAELLKLIPSTKSRSYHLFPEDALNAVLAKATKDDIIVVTGSLYLAGELRSRWVSEAEIIEKANSFKS</sequence>
<evidence type="ECO:0000313" key="14">
    <source>
        <dbReference type="Proteomes" id="UP000231263"/>
    </source>
</evidence>
<comment type="caution">
    <text evidence="13">The sequence shown here is derived from an EMBL/GenBank/DDBJ whole genome shotgun (WGS) entry which is preliminary data.</text>
</comment>
<dbReference type="Gene3D" id="3.40.1190.10">
    <property type="entry name" value="Mur-like, catalytic domain"/>
    <property type="match status" value="1"/>
</dbReference>
<dbReference type="NCBIfam" id="TIGR01499">
    <property type="entry name" value="folC"/>
    <property type="match status" value="1"/>
</dbReference>